<gene>
    <name evidence="1" type="ORF">HG15A2_47890</name>
</gene>
<sequence>MADKFDPYREALVMETETEWPDAYLERDEAELTKLAIALHATAEEASEIQYVRMHTGFCRKIVATEEDIERVSS</sequence>
<keyword evidence="2" id="KW-1185">Reference proteome</keyword>
<name>A0A517N2U1_9BACT</name>
<protein>
    <submittedName>
        <fullName evidence="1">Uncharacterized protein</fullName>
    </submittedName>
</protein>
<reference evidence="1 2" key="1">
    <citation type="submission" date="2019-02" db="EMBL/GenBank/DDBJ databases">
        <title>Deep-cultivation of Planctomycetes and their phenomic and genomic characterization uncovers novel biology.</title>
        <authorList>
            <person name="Wiegand S."/>
            <person name="Jogler M."/>
            <person name="Boedeker C."/>
            <person name="Pinto D."/>
            <person name="Vollmers J."/>
            <person name="Rivas-Marin E."/>
            <person name="Kohn T."/>
            <person name="Peeters S.H."/>
            <person name="Heuer A."/>
            <person name="Rast P."/>
            <person name="Oberbeckmann S."/>
            <person name="Bunk B."/>
            <person name="Jeske O."/>
            <person name="Meyerdierks A."/>
            <person name="Storesund J.E."/>
            <person name="Kallscheuer N."/>
            <person name="Luecker S."/>
            <person name="Lage O.M."/>
            <person name="Pohl T."/>
            <person name="Merkel B.J."/>
            <person name="Hornburger P."/>
            <person name="Mueller R.-W."/>
            <person name="Bruemmer F."/>
            <person name="Labrenz M."/>
            <person name="Spormann A.M."/>
            <person name="Op den Camp H."/>
            <person name="Overmann J."/>
            <person name="Amann R."/>
            <person name="Jetten M.S.M."/>
            <person name="Mascher T."/>
            <person name="Medema M.H."/>
            <person name="Devos D.P."/>
            <person name="Kaster A.-K."/>
            <person name="Ovreas L."/>
            <person name="Rohde M."/>
            <person name="Galperin M.Y."/>
            <person name="Jogler C."/>
        </authorList>
    </citation>
    <scope>NUCLEOTIDE SEQUENCE [LARGE SCALE GENOMIC DNA]</scope>
    <source>
        <strain evidence="1 2">HG15A2</strain>
    </source>
</reference>
<proteinExistence type="predicted"/>
<dbReference type="Proteomes" id="UP000319852">
    <property type="component" value="Chromosome"/>
</dbReference>
<dbReference type="EMBL" id="CP036263">
    <property type="protein sequence ID" value="QDT01447.1"/>
    <property type="molecule type" value="Genomic_DNA"/>
</dbReference>
<evidence type="ECO:0000313" key="1">
    <source>
        <dbReference type="EMBL" id="QDT01447.1"/>
    </source>
</evidence>
<dbReference type="KEGG" id="amob:HG15A2_47890"/>
<organism evidence="1 2">
    <name type="scientific">Adhaeretor mobilis</name>
    <dbReference type="NCBI Taxonomy" id="1930276"/>
    <lineage>
        <taxon>Bacteria</taxon>
        <taxon>Pseudomonadati</taxon>
        <taxon>Planctomycetota</taxon>
        <taxon>Planctomycetia</taxon>
        <taxon>Pirellulales</taxon>
        <taxon>Lacipirellulaceae</taxon>
        <taxon>Adhaeretor</taxon>
    </lineage>
</organism>
<evidence type="ECO:0000313" key="2">
    <source>
        <dbReference type="Proteomes" id="UP000319852"/>
    </source>
</evidence>
<dbReference type="AlphaFoldDB" id="A0A517N2U1"/>
<dbReference type="RefSeq" id="WP_145063630.1">
    <property type="nucleotide sequence ID" value="NZ_CP036263.1"/>
</dbReference>
<dbReference type="OrthoDB" id="215069at2"/>
<accession>A0A517N2U1</accession>